<accession>A0A699TDA4</accession>
<dbReference type="GO" id="GO:0003676">
    <property type="term" value="F:nucleic acid binding"/>
    <property type="evidence" value="ECO:0007669"/>
    <property type="project" value="InterPro"/>
</dbReference>
<dbReference type="PROSITE" id="PS50158">
    <property type="entry name" value="ZF_CCHC"/>
    <property type="match status" value="1"/>
</dbReference>
<keyword evidence="1" id="KW-0862">Zinc</keyword>
<evidence type="ECO:0000259" key="2">
    <source>
        <dbReference type="PROSITE" id="PS50158"/>
    </source>
</evidence>
<dbReference type="Pfam" id="PF00098">
    <property type="entry name" value="zf-CCHC"/>
    <property type="match status" value="1"/>
</dbReference>
<evidence type="ECO:0000313" key="3">
    <source>
        <dbReference type="EMBL" id="GFD06674.1"/>
    </source>
</evidence>
<dbReference type="EMBL" id="BKCJ011226504">
    <property type="protein sequence ID" value="GFD06674.1"/>
    <property type="molecule type" value="Genomic_DNA"/>
</dbReference>
<comment type="caution">
    <text evidence="3">The sequence shown here is derived from an EMBL/GenBank/DDBJ whole genome shotgun (WGS) entry which is preliminary data.</text>
</comment>
<sequence>MIALPPSWSQVALTLKTRGGIEYLSFDDLFNKLRSLEINVKGGSSYGSRGRKINFNNKDPARFDKRKARCYNCLQLGHFAKECNVKKVDEKAMYSAFKISEVKTEEPKAMVSVDSMLN</sequence>
<evidence type="ECO:0000256" key="1">
    <source>
        <dbReference type="PROSITE-ProRule" id="PRU00047"/>
    </source>
</evidence>
<dbReference type="Gene3D" id="4.10.60.10">
    <property type="entry name" value="Zinc finger, CCHC-type"/>
    <property type="match status" value="1"/>
</dbReference>
<feature type="domain" description="CCHC-type" evidence="2">
    <location>
        <begin position="69"/>
        <end position="83"/>
    </location>
</feature>
<dbReference type="SUPFAM" id="SSF57756">
    <property type="entry name" value="Retrovirus zinc finger-like domains"/>
    <property type="match status" value="1"/>
</dbReference>
<name>A0A699TDA4_TANCI</name>
<dbReference type="SMART" id="SM00343">
    <property type="entry name" value="ZnF_C2HC"/>
    <property type="match status" value="1"/>
</dbReference>
<keyword evidence="1" id="KW-0479">Metal-binding</keyword>
<organism evidence="3">
    <name type="scientific">Tanacetum cinerariifolium</name>
    <name type="common">Dalmatian daisy</name>
    <name type="synonym">Chrysanthemum cinerariifolium</name>
    <dbReference type="NCBI Taxonomy" id="118510"/>
    <lineage>
        <taxon>Eukaryota</taxon>
        <taxon>Viridiplantae</taxon>
        <taxon>Streptophyta</taxon>
        <taxon>Embryophyta</taxon>
        <taxon>Tracheophyta</taxon>
        <taxon>Spermatophyta</taxon>
        <taxon>Magnoliopsida</taxon>
        <taxon>eudicotyledons</taxon>
        <taxon>Gunneridae</taxon>
        <taxon>Pentapetalae</taxon>
        <taxon>asterids</taxon>
        <taxon>campanulids</taxon>
        <taxon>Asterales</taxon>
        <taxon>Asteraceae</taxon>
        <taxon>Asteroideae</taxon>
        <taxon>Anthemideae</taxon>
        <taxon>Anthemidinae</taxon>
        <taxon>Tanacetum</taxon>
    </lineage>
</organism>
<dbReference type="InterPro" id="IPR001878">
    <property type="entry name" value="Znf_CCHC"/>
</dbReference>
<dbReference type="InterPro" id="IPR036875">
    <property type="entry name" value="Znf_CCHC_sf"/>
</dbReference>
<proteinExistence type="predicted"/>
<protein>
    <submittedName>
        <fullName evidence="3">Retrovirus-related Pol polyprotein from transposon TNT 1-94</fullName>
    </submittedName>
</protein>
<gene>
    <name evidence="3" type="ORF">Tci_878643</name>
</gene>
<dbReference type="AlphaFoldDB" id="A0A699TDA4"/>
<keyword evidence="1" id="KW-0863">Zinc-finger</keyword>
<dbReference type="GO" id="GO:0008270">
    <property type="term" value="F:zinc ion binding"/>
    <property type="evidence" value="ECO:0007669"/>
    <property type="project" value="UniProtKB-KW"/>
</dbReference>
<reference evidence="3" key="1">
    <citation type="journal article" date="2019" name="Sci. Rep.">
        <title>Draft genome of Tanacetum cinerariifolium, the natural source of mosquito coil.</title>
        <authorList>
            <person name="Yamashiro T."/>
            <person name="Shiraishi A."/>
            <person name="Satake H."/>
            <person name="Nakayama K."/>
        </authorList>
    </citation>
    <scope>NUCLEOTIDE SEQUENCE</scope>
</reference>